<dbReference type="AlphaFoldDB" id="A0A9P6B842"/>
<dbReference type="EMBL" id="MU128923">
    <property type="protein sequence ID" value="KAF9518700.1"/>
    <property type="molecule type" value="Genomic_DNA"/>
</dbReference>
<dbReference type="SUPFAM" id="SSF103247">
    <property type="entry name" value="TT1751-like"/>
    <property type="match status" value="1"/>
</dbReference>
<dbReference type="Proteomes" id="UP000886523">
    <property type="component" value="Unassembled WGS sequence"/>
</dbReference>
<sequence>MGYLPFGDHQPHRTLNVFNPSGKILESHVFSIGAPTKAFSITKHIPEAAVNFPLRIVVQERPDGRANIIYDIPSSQIPLSSREENPDLLNACDFIDQKIEFLVRSVSGPLPEPKSASAENGSSADS</sequence>
<evidence type="ECO:0000256" key="1">
    <source>
        <dbReference type="SAM" id="MobiDB-lite"/>
    </source>
</evidence>
<feature type="non-terminal residue" evidence="3">
    <location>
        <position position="126"/>
    </location>
</feature>
<dbReference type="InterPro" id="IPR035923">
    <property type="entry name" value="TT1751-like_sf"/>
</dbReference>
<feature type="compositionally biased region" description="Polar residues" evidence="1">
    <location>
        <begin position="117"/>
        <end position="126"/>
    </location>
</feature>
<accession>A0A9P6B842</accession>
<feature type="region of interest" description="Disordered" evidence="1">
    <location>
        <begin position="107"/>
        <end position="126"/>
    </location>
</feature>
<organism evidence="3 4">
    <name type="scientific">Hydnum rufescens UP504</name>
    <dbReference type="NCBI Taxonomy" id="1448309"/>
    <lineage>
        <taxon>Eukaryota</taxon>
        <taxon>Fungi</taxon>
        <taxon>Dikarya</taxon>
        <taxon>Basidiomycota</taxon>
        <taxon>Agaricomycotina</taxon>
        <taxon>Agaricomycetes</taxon>
        <taxon>Cantharellales</taxon>
        <taxon>Hydnaceae</taxon>
        <taxon>Hydnum</taxon>
    </lineage>
</organism>
<comment type="caution">
    <text evidence="3">The sequence shown here is derived from an EMBL/GenBank/DDBJ whole genome shotgun (WGS) entry which is preliminary data.</text>
</comment>
<dbReference type="Pfam" id="PF03625">
    <property type="entry name" value="DUF302"/>
    <property type="match status" value="1"/>
</dbReference>
<dbReference type="InterPro" id="IPR005180">
    <property type="entry name" value="DUF302"/>
</dbReference>
<evidence type="ECO:0000313" key="3">
    <source>
        <dbReference type="EMBL" id="KAF9518700.1"/>
    </source>
</evidence>
<reference evidence="3" key="1">
    <citation type="journal article" date="2020" name="Nat. Commun.">
        <title>Large-scale genome sequencing of mycorrhizal fungi provides insights into the early evolution of symbiotic traits.</title>
        <authorList>
            <person name="Miyauchi S."/>
            <person name="Kiss E."/>
            <person name="Kuo A."/>
            <person name="Drula E."/>
            <person name="Kohler A."/>
            <person name="Sanchez-Garcia M."/>
            <person name="Morin E."/>
            <person name="Andreopoulos B."/>
            <person name="Barry K.W."/>
            <person name="Bonito G."/>
            <person name="Buee M."/>
            <person name="Carver A."/>
            <person name="Chen C."/>
            <person name="Cichocki N."/>
            <person name="Clum A."/>
            <person name="Culley D."/>
            <person name="Crous P.W."/>
            <person name="Fauchery L."/>
            <person name="Girlanda M."/>
            <person name="Hayes R.D."/>
            <person name="Keri Z."/>
            <person name="LaButti K."/>
            <person name="Lipzen A."/>
            <person name="Lombard V."/>
            <person name="Magnuson J."/>
            <person name="Maillard F."/>
            <person name="Murat C."/>
            <person name="Nolan M."/>
            <person name="Ohm R.A."/>
            <person name="Pangilinan J."/>
            <person name="Pereira M.F."/>
            <person name="Perotto S."/>
            <person name="Peter M."/>
            <person name="Pfister S."/>
            <person name="Riley R."/>
            <person name="Sitrit Y."/>
            <person name="Stielow J.B."/>
            <person name="Szollosi G."/>
            <person name="Zifcakova L."/>
            <person name="Stursova M."/>
            <person name="Spatafora J.W."/>
            <person name="Tedersoo L."/>
            <person name="Vaario L.M."/>
            <person name="Yamada A."/>
            <person name="Yan M."/>
            <person name="Wang P."/>
            <person name="Xu J."/>
            <person name="Bruns T."/>
            <person name="Baldrian P."/>
            <person name="Vilgalys R."/>
            <person name="Dunand C."/>
            <person name="Henrissat B."/>
            <person name="Grigoriev I.V."/>
            <person name="Hibbett D."/>
            <person name="Nagy L.G."/>
            <person name="Martin F.M."/>
        </authorList>
    </citation>
    <scope>NUCLEOTIDE SEQUENCE</scope>
    <source>
        <strain evidence="3">UP504</strain>
    </source>
</reference>
<gene>
    <name evidence="3" type="ORF">BS47DRAFT_1338144</name>
</gene>
<protein>
    <recommendedName>
        <fullName evidence="2">DUF302 domain-containing protein</fullName>
    </recommendedName>
</protein>
<name>A0A9P6B842_9AGAM</name>
<evidence type="ECO:0000259" key="2">
    <source>
        <dbReference type="Pfam" id="PF03625"/>
    </source>
</evidence>
<proteinExistence type="predicted"/>
<keyword evidence="4" id="KW-1185">Reference proteome</keyword>
<evidence type="ECO:0000313" key="4">
    <source>
        <dbReference type="Proteomes" id="UP000886523"/>
    </source>
</evidence>
<feature type="domain" description="DUF302" evidence="2">
    <location>
        <begin position="26"/>
        <end position="71"/>
    </location>
</feature>